<evidence type="ECO:0000313" key="1">
    <source>
        <dbReference type="EMBL" id="ADK84358.1"/>
    </source>
</evidence>
<dbReference type="KEGG" id="dbr:Deba_0988"/>
<dbReference type="Proteomes" id="UP000009047">
    <property type="component" value="Chromosome"/>
</dbReference>
<dbReference type="AlphaFoldDB" id="E1QFM2"/>
<proteinExistence type="predicted"/>
<dbReference type="EMBL" id="CP002085">
    <property type="protein sequence ID" value="ADK84358.1"/>
    <property type="molecule type" value="Genomic_DNA"/>
</dbReference>
<dbReference type="Pfam" id="PF02810">
    <property type="entry name" value="SEC-C"/>
    <property type="match status" value="1"/>
</dbReference>
<evidence type="ECO:0000313" key="2">
    <source>
        <dbReference type="Proteomes" id="UP000009047"/>
    </source>
</evidence>
<name>E1QFM2_DESB2</name>
<dbReference type="RefSeq" id="WP_013257812.1">
    <property type="nucleotide sequence ID" value="NC_014365.1"/>
</dbReference>
<dbReference type="HOGENOM" id="CLU_1110024_0_0_7"/>
<dbReference type="Gene3D" id="3.10.450.50">
    <property type="match status" value="1"/>
</dbReference>
<accession>E1QFM2</accession>
<dbReference type="STRING" id="644282.Deba_0988"/>
<protein>
    <submittedName>
        <fullName evidence="1">SEC-C motif domain protein</fullName>
    </submittedName>
</protein>
<gene>
    <name evidence="1" type="ordered locus">Deba_0988</name>
</gene>
<organism evidence="1 2">
    <name type="scientific">Desulfarculus baarsii (strain ATCC 33931 / DSM 2075 / LMG 7858 / VKM B-1802 / 2st14)</name>
    <dbReference type="NCBI Taxonomy" id="644282"/>
    <lineage>
        <taxon>Bacteria</taxon>
        <taxon>Pseudomonadati</taxon>
        <taxon>Thermodesulfobacteriota</taxon>
        <taxon>Desulfarculia</taxon>
        <taxon>Desulfarculales</taxon>
        <taxon>Desulfarculaceae</taxon>
        <taxon>Desulfarculus</taxon>
    </lineage>
</organism>
<sequence length="250" mass="27109">MDLSNIARNDLCPCGSGKKFKKCHMGRENELLDDTLSVDPAQLAMKIIALPACAHPRAAEMAASLEIVSPAGKQLKVKLVDLAAYCALTPYAKQNGAEQNDGGVVINPLKTKLLDPGFVYLALSPKAGDSTIVHELAHVIDMVCGSCLPAGKAQEMAGEMSVPVELLEHPQEFGDKLIELAERFAVSLDAEDEIIAILARRQLLLPARMVAKGDHKEIVAAAEKTMRFMQNNQAEIDARIREREGYLGPR</sequence>
<keyword evidence="2" id="KW-1185">Reference proteome</keyword>
<dbReference type="InterPro" id="IPR004027">
    <property type="entry name" value="SEC_C_motif"/>
</dbReference>
<reference evidence="1 2" key="1">
    <citation type="journal article" date="2010" name="Stand. Genomic Sci.">
        <title>Complete genome sequence of Desulfarculus baarsii type strain (2st14).</title>
        <authorList>
            <person name="Sun H."/>
            <person name="Spring S."/>
            <person name="Lapidus A."/>
            <person name="Davenport K."/>
            <person name="Del Rio T.G."/>
            <person name="Tice H."/>
            <person name="Nolan M."/>
            <person name="Copeland A."/>
            <person name="Cheng J.F."/>
            <person name="Lucas S."/>
            <person name="Tapia R."/>
            <person name="Goodwin L."/>
            <person name="Pitluck S."/>
            <person name="Ivanova N."/>
            <person name="Pagani I."/>
            <person name="Mavromatis K."/>
            <person name="Ovchinnikova G."/>
            <person name="Pati A."/>
            <person name="Chen A."/>
            <person name="Palaniappan K."/>
            <person name="Hauser L."/>
            <person name="Chang Y.J."/>
            <person name="Jeffries C.D."/>
            <person name="Detter J.C."/>
            <person name="Han C."/>
            <person name="Rohde M."/>
            <person name="Brambilla E."/>
            <person name="Goker M."/>
            <person name="Woyke T."/>
            <person name="Bristow J."/>
            <person name="Eisen J.A."/>
            <person name="Markowitz V."/>
            <person name="Hugenholtz P."/>
            <person name="Kyrpides N.C."/>
            <person name="Klenk H.P."/>
            <person name="Land M."/>
        </authorList>
    </citation>
    <scope>NUCLEOTIDE SEQUENCE [LARGE SCALE GENOMIC DNA]</scope>
    <source>
        <strain evidence="2">ATCC 33931 / DSM 2075 / LMG 7858 / VKM B-1802 / 2st14</strain>
    </source>
</reference>
<dbReference type="SUPFAM" id="SSF103642">
    <property type="entry name" value="Sec-C motif"/>
    <property type="match status" value="1"/>
</dbReference>
<dbReference type="eggNOG" id="COG3012">
    <property type="taxonomic scope" value="Bacteria"/>
</dbReference>